<keyword evidence="2" id="KW-1185">Reference proteome</keyword>
<dbReference type="InterPro" id="IPR016187">
    <property type="entry name" value="CTDL_fold"/>
</dbReference>
<evidence type="ECO:0008006" key="3">
    <source>
        <dbReference type="Google" id="ProtNLM"/>
    </source>
</evidence>
<dbReference type="InterPro" id="IPR042095">
    <property type="entry name" value="SUMF_sf"/>
</dbReference>
<accession>A0A0D8J0S6</accession>
<dbReference type="AlphaFoldDB" id="A0A0D8J0S6"/>
<dbReference type="EMBL" id="JXXK01000019">
    <property type="protein sequence ID" value="KJF39373.1"/>
    <property type="molecule type" value="Genomic_DNA"/>
</dbReference>
<evidence type="ECO:0000313" key="1">
    <source>
        <dbReference type="EMBL" id="KJF39373.1"/>
    </source>
</evidence>
<reference evidence="1" key="1">
    <citation type="submission" date="2015-02" db="EMBL/GenBank/DDBJ databases">
        <title>A novel member of the family Ruminococcaceae isolated from human feces.</title>
        <authorList>
            <person name="Shkoporov A.N."/>
            <person name="Chaplin A.V."/>
            <person name="Motuzova O.V."/>
            <person name="Kafarskaia L.I."/>
            <person name="Khokhlova E.V."/>
            <person name="Efimov B.A."/>
        </authorList>
    </citation>
    <scope>NUCLEOTIDE SEQUENCE [LARGE SCALE GENOMIC DNA]</scope>
    <source>
        <strain evidence="1">585-1</strain>
    </source>
</reference>
<sequence length="325" mass="37776">MNEKLSRPQFNQMDTTEKQTLMESLAARYDMTFLGLHTFDRWGQSCTTGIFKKDGREFVFVPGDTVTLGWEQFAEGLNQESREELEYLFREWEMEPQNPEEMIRESMAPVRQAAIGPMLVGRELEEINWEPVKMDDPRLTAHPDWLKEFRDFAWSDSSSLTLHQSARIERTEKGFQICIYNRTDYDALLAMLENRGFSLPTADEWAYLCGGGCRTLFPWGDGLDYSMRLRWFEDMDEDENRPYDMEEPNFFGLSIAYDPYMREVVQADRLTTCGGDGGCNICGGLGPFLGFLPCSPHCKPEVQEDNELNGDYDFYRPIIRLENYD</sequence>
<gene>
    <name evidence="1" type="ORF">TQ39_12920</name>
</gene>
<dbReference type="PATRIC" id="fig|1550024.3.peg.2953"/>
<evidence type="ECO:0000313" key="2">
    <source>
        <dbReference type="Proteomes" id="UP000032483"/>
    </source>
</evidence>
<protein>
    <recommendedName>
        <fullName evidence="3">Sulfatase-modifying factor enzyme domain-containing protein</fullName>
    </recommendedName>
</protein>
<proteinExistence type="predicted"/>
<organism evidence="1 2">
    <name type="scientific">Ruthenibacterium lactatiformans</name>
    <dbReference type="NCBI Taxonomy" id="1550024"/>
    <lineage>
        <taxon>Bacteria</taxon>
        <taxon>Bacillati</taxon>
        <taxon>Bacillota</taxon>
        <taxon>Clostridia</taxon>
        <taxon>Eubacteriales</taxon>
        <taxon>Oscillospiraceae</taxon>
        <taxon>Ruthenibacterium</taxon>
    </lineage>
</organism>
<name>A0A0D8J0S6_9FIRM</name>
<dbReference type="Gene3D" id="3.90.1580.10">
    <property type="entry name" value="paralog of FGE (formylglycine-generating enzyme)"/>
    <property type="match status" value="1"/>
</dbReference>
<dbReference type="Proteomes" id="UP000032483">
    <property type="component" value="Unassembled WGS sequence"/>
</dbReference>
<dbReference type="SUPFAM" id="SSF56436">
    <property type="entry name" value="C-type lectin-like"/>
    <property type="match status" value="1"/>
</dbReference>
<comment type="caution">
    <text evidence="1">The sequence shown here is derived from an EMBL/GenBank/DDBJ whole genome shotgun (WGS) entry which is preliminary data.</text>
</comment>